<evidence type="ECO:0000256" key="3">
    <source>
        <dbReference type="SAM" id="MobiDB-lite"/>
    </source>
</evidence>
<protein>
    <recommendedName>
        <fullName evidence="1">gamma-glutamylcyclotransferase</fullName>
        <ecNumber evidence="1">4.3.2.9</ecNumber>
    </recommendedName>
</protein>
<evidence type="ECO:0000256" key="2">
    <source>
        <dbReference type="ARBA" id="ARBA00023239"/>
    </source>
</evidence>
<dbReference type="EMBL" id="BAAFSV010000001">
    <property type="protein sequence ID" value="GAB1311551.1"/>
    <property type="molecule type" value="Genomic_DNA"/>
</dbReference>
<dbReference type="Gene3D" id="3.10.490.10">
    <property type="entry name" value="Gamma-glutamyl cyclotransferase-like"/>
    <property type="match status" value="1"/>
</dbReference>
<sequence length="224" mass="25000">MTSPQTLYFGFGSNLWKDQMARRCPASPFVGVGRLRGYHWFINARGYANIAETKHKPNSASHNPPAADKEDAEEVEDYENQVWGLIYSLSAVDEARLDRNEGVPHSYEKRVVDCELRVPGETAGGSGGWKTVPMLVYIDFRRAEGGHPPRAEYVHRMNMGIRDALSEGVPREYVERVLRRYIPTEEEEDEGARALARRQAEGFREESEILGVTDGGSGAVSSGP</sequence>
<accession>A0ABQ0G1B9</accession>
<dbReference type="CDD" id="cd06661">
    <property type="entry name" value="GGCT_like"/>
    <property type="match status" value="1"/>
</dbReference>
<evidence type="ECO:0000313" key="4">
    <source>
        <dbReference type="EMBL" id="GAB1311551.1"/>
    </source>
</evidence>
<dbReference type="GeneID" id="98172506"/>
<reference evidence="4 5" key="1">
    <citation type="submission" date="2024-09" db="EMBL/GenBank/DDBJ databases">
        <title>Itraconazole resistance in Madurella fahalii resulting from another homologue of gene encoding cytochrome P450 14-alpha sterol demethylase (CYP51).</title>
        <authorList>
            <person name="Yoshioka I."/>
            <person name="Fahal A.H."/>
            <person name="Kaneko S."/>
            <person name="Yaguchi T."/>
        </authorList>
    </citation>
    <scope>NUCLEOTIDE SEQUENCE [LARGE SCALE GENOMIC DNA]</scope>
    <source>
        <strain evidence="4 5">IFM 68171</strain>
    </source>
</reference>
<name>A0ABQ0G1B9_9PEZI</name>
<dbReference type="InterPro" id="IPR017939">
    <property type="entry name" value="G-Glutamylcylcotransferase"/>
</dbReference>
<organism evidence="4 5">
    <name type="scientific">Madurella fahalii</name>
    <dbReference type="NCBI Taxonomy" id="1157608"/>
    <lineage>
        <taxon>Eukaryota</taxon>
        <taxon>Fungi</taxon>
        <taxon>Dikarya</taxon>
        <taxon>Ascomycota</taxon>
        <taxon>Pezizomycotina</taxon>
        <taxon>Sordariomycetes</taxon>
        <taxon>Sordariomycetidae</taxon>
        <taxon>Sordariales</taxon>
        <taxon>Sordariales incertae sedis</taxon>
        <taxon>Madurella</taxon>
    </lineage>
</organism>
<dbReference type="RefSeq" id="XP_070913284.1">
    <property type="nucleotide sequence ID" value="XM_071057183.1"/>
</dbReference>
<dbReference type="SUPFAM" id="SSF110857">
    <property type="entry name" value="Gamma-glutamyl cyclotransferase-like"/>
    <property type="match status" value="1"/>
</dbReference>
<evidence type="ECO:0000313" key="5">
    <source>
        <dbReference type="Proteomes" id="UP001628179"/>
    </source>
</evidence>
<dbReference type="PANTHER" id="PTHR12935:SF0">
    <property type="entry name" value="GAMMA-GLUTAMYLCYCLOTRANSFERASE"/>
    <property type="match status" value="1"/>
</dbReference>
<dbReference type="PANTHER" id="PTHR12935">
    <property type="entry name" value="GAMMA-GLUTAMYLCYCLOTRANSFERASE"/>
    <property type="match status" value="1"/>
</dbReference>
<proteinExistence type="predicted"/>
<comment type="caution">
    <text evidence="4">The sequence shown here is derived from an EMBL/GenBank/DDBJ whole genome shotgun (WGS) entry which is preliminary data.</text>
</comment>
<dbReference type="Proteomes" id="UP001628179">
    <property type="component" value="Unassembled WGS sequence"/>
</dbReference>
<gene>
    <name evidence="4" type="ORF">MFIFM68171_01761</name>
</gene>
<dbReference type="EC" id="4.3.2.9" evidence="1"/>
<feature type="region of interest" description="Disordered" evidence="3">
    <location>
        <begin position="185"/>
        <end position="224"/>
    </location>
</feature>
<dbReference type="InterPro" id="IPR036568">
    <property type="entry name" value="GGCT-like_sf"/>
</dbReference>
<keyword evidence="5" id="KW-1185">Reference proteome</keyword>
<keyword evidence="2" id="KW-0456">Lyase</keyword>
<evidence type="ECO:0000256" key="1">
    <source>
        <dbReference type="ARBA" id="ARBA00012346"/>
    </source>
</evidence>
<feature type="compositionally biased region" description="Basic and acidic residues" evidence="3">
    <location>
        <begin position="198"/>
        <end position="207"/>
    </location>
</feature>
<dbReference type="InterPro" id="IPR013024">
    <property type="entry name" value="GGCT-like"/>
</dbReference>